<dbReference type="EMBL" id="ADLN01000044">
    <property type="protein sequence ID" value="EHI59845.1"/>
    <property type="molecule type" value="Genomic_DNA"/>
</dbReference>
<gene>
    <name evidence="1" type="ORF">HMPREF9473_02176</name>
</gene>
<dbReference type="Proteomes" id="UP000005384">
    <property type="component" value="Unassembled WGS sequence"/>
</dbReference>
<dbReference type="PATRIC" id="fig|742737.3.peg.2202"/>
<dbReference type="SUPFAM" id="SSF55136">
    <property type="entry name" value="Probable bacterial effector-binding domain"/>
    <property type="match status" value="1"/>
</dbReference>
<sequence length="159" mass="18021">MEIKRCRKESFSVIGKEGSTRDGAGFVKKLWEEANGHFKEISHLAQKDENGVAAGIWGAMTDFSRTFQPWEENFSQGLYLAGVEVVEGAVPPEGWTIWTIPGYEYLYVKCTGEETFSMVLDYMKENHLELAGAVLEFFCPEEEGQQYLFFPIGRLTDCP</sequence>
<evidence type="ECO:0008006" key="3">
    <source>
        <dbReference type="Google" id="ProtNLM"/>
    </source>
</evidence>
<name>G5IF99_9FIRM</name>
<keyword evidence="2" id="KW-1185">Reference proteome</keyword>
<reference evidence="1 2" key="1">
    <citation type="submission" date="2011-08" db="EMBL/GenBank/DDBJ databases">
        <title>The Genome Sequence of Clostridium hathewayi WAL-18680.</title>
        <authorList>
            <consortium name="The Broad Institute Genome Sequencing Platform"/>
            <person name="Earl A."/>
            <person name="Ward D."/>
            <person name="Feldgarden M."/>
            <person name="Gevers D."/>
            <person name="Finegold S.M."/>
            <person name="Summanen P.H."/>
            <person name="Molitoris D.R."/>
            <person name="Song M."/>
            <person name="Daigneault M."/>
            <person name="Allen-Vercoe E."/>
            <person name="Young S.K."/>
            <person name="Zeng Q."/>
            <person name="Gargeya S."/>
            <person name="Fitzgerald M."/>
            <person name="Haas B."/>
            <person name="Abouelleil A."/>
            <person name="Alvarado L."/>
            <person name="Arachchi H.M."/>
            <person name="Berlin A."/>
            <person name="Brown A."/>
            <person name="Chapman S.B."/>
            <person name="Chen Z."/>
            <person name="Dunbar C."/>
            <person name="Freedman E."/>
            <person name="Gearin G."/>
            <person name="Gellesch M."/>
            <person name="Goldberg J."/>
            <person name="Griggs A."/>
            <person name="Gujja S."/>
            <person name="Heiman D."/>
            <person name="Howarth C."/>
            <person name="Larson L."/>
            <person name="Lui A."/>
            <person name="MacDonald P.J.P."/>
            <person name="Montmayeur A."/>
            <person name="Murphy C."/>
            <person name="Neiman D."/>
            <person name="Pearson M."/>
            <person name="Priest M."/>
            <person name="Roberts A."/>
            <person name="Saif S."/>
            <person name="Shea T."/>
            <person name="Shenoy N."/>
            <person name="Sisk P."/>
            <person name="Stolte C."/>
            <person name="Sykes S."/>
            <person name="Wortman J."/>
            <person name="Nusbaum C."/>
            <person name="Birren B."/>
        </authorList>
    </citation>
    <scope>NUCLEOTIDE SEQUENCE [LARGE SCALE GENOMIC DNA]</scope>
    <source>
        <strain evidence="1 2">WAL-18680</strain>
    </source>
</reference>
<dbReference type="OrthoDB" id="9787872at2"/>
<proteinExistence type="predicted"/>
<dbReference type="RefSeq" id="WP_006780156.1">
    <property type="nucleotide sequence ID" value="NZ_CP040506.1"/>
</dbReference>
<comment type="caution">
    <text evidence="1">The sequence shown here is derived from an EMBL/GenBank/DDBJ whole genome shotgun (WGS) entry which is preliminary data.</text>
</comment>
<protein>
    <recommendedName>
        <fullName evidence="3">Bacterial transcription activator effector binding domain-containing protein</fullName>
    </recommendedName>
</protein>
<dbReference type="InterPro" id="IPR011256">
    <property type="entry name" value="Reg_factor_effector_dom_sf"/>
</dbReference>
<organism evidence="1 2">
    <name type="scientific">Hungatella hathewayi WAL-18680</name>
    <dbReference type="NCBI Taxonomy" id="742737"/>
    <lineage>
        <taxon>Bacteria</taxon>
        <taxon>Bacillati</taxon>
        <taxon>Bacillota</taxon>
        <taxon>Clostridia</taxon>
        <taxon>Lachnospirales</taxon>
        <taxon>Lachnospiraceae</taxon>
        <taxon>Hungatella</taxon>
    </lineage>
</organism>
<dbReference type="HOGENOM" id="CLU_1651327_0_0_9"/>
<dbReference type="Gene3D" id="3.20.80.10">
    <property type="entry name" value="Regulatory factor, effector binding domain"/>
    <property type="match status" value="1"/>
</dbReference>
<evidence type="ECO:0000313" key="1">
    <source>
        <dbReference type="EMBL" id="EHI59845.1"/>
    </source>
</evidence>
<accession>G5IF99</accession>
<dbReference type="AlphaFoldDB" id="G5IF99"/>
<evidence type="ECO:0000313" key="2">
    <source>
        <dbReference type="Proteomes" id="UP000005384"/>
    </source>
</evidence>